<dbReference type="Pfam" id="PF02515">
    <property type="entry name" value="CoA_transf_3"/>
    <property type="match status" value="1"/>
</dbReference>
<sequence length="396" mass="42611">MTAVMKGVRIVEVAEQAFGPAACALLSDWGADVIKIEPVEKGDAGRGLRALGNDDVLPLFESNNRGKRSLGLDLSTDDGRDILYRLVADADIFVTNKVPRVRKRLRIDVDDIRRCNPDIIYARATGNGERGPEADNGSYDLLGFWYRTGAALGAAPAGSSPPYLPSPGFGDLIGATTIAAGLMGALYHRATTGEAPVVDVSLLATGMWAMSGSISSAALTREWSWPPPARNPLSHTYETADHRWIGLCCLQPAAYWAPLCEVLGRPDLVADPRFADYQSLMANAGRVMDLLAEIFAKEKLDHWRSVLADFKGQWTVIQDPVQVLDDPQVVANGLVQTCTTDAGVPFDLVTAPVQYDGKPAVTRRGPGLSEHGDAILADLGYDWDTVVDLKVRGVVA</sequence>
<dbReference type="PANTHER" id="PTHR48228:SF2">
    <property type="entry name" value="E-CINNAMOYL-COA:R-PHENYLLACTATE COA TRANSFERASE LARGE SUBUNIT"/>
    <property type="match status" value="1"/>
</dbReference>
<evidence type="ECO:0000313" key="2">
    <source>
        <dbReference type="Proteomes" id="UP001059836"/>
    </source>
</evidence>
<protein>
    <submittedName>
        <fullName evidence="1">CoA transferase</fullName>
    </submittedName>
</protein>
<dbReference type="Gene3D" id="3.30.1540.10">
    <property type="entry name" value="formyl-coa transferase, domain 3"/>
    <property type="match status" value="1"/>
</dbReference>
<dbReference type="RefSeq" id="WP_213246762.1">
    <property type="nucleotide sequence ID" value="NZ_CP045806.1"/>
</dbReference>
<dbReference type="InterPro" id="IPR003673">
    <property type="entry name" value="CoA-Trfase_fam_III"/>
</dbReference>
<name>A0ABX6IFH9_9ACTN</name>
<dbReference type="PANTHER" id="PTHR48228">
    <property type="entry name" value="SUCCINYL-COA--D-CITRAMALATE COA-TRANSFERASE"/>
    <property type="match status" value="1"/>
</dbReference>
<dbReference type="EMBL" id="CP045809">
    <property type="protein sequence ID" value="QHN34063.1"/>
    <property type="molecule type" value="Genomic_DNA"/>
</dbReference>
<dbReference type="InterPro" id="IPR050509">
    <property type="entry name" value="CoA-transferase_III"/>
</dbReference>
<proteinExistence type="predicted"/>
<dbReference type="Proteomes" id="UP001059836">
    <property type="component" value="Chromosome"/>
</dbReference>
<accession>A0ABX6IFH9</accession>
<gene>
    <name evidence="1" type="ORF">GII31_03200</name>
</gene>
<organism evidence="1 2">
    <name type="scientific">Gordonia pseudamarae</name>
    <dbReference type="NCBI Taxonomy" id="2831662"/>
    <lineage>
        <taxon>Bacteria</taxon>
        <taxon>Bacillati</taxon>
        <taxon>Actinomycetota</taxon>
        <taxon>Actinomycetes</taxon>
        <taxon>Mycobacteriales</taxon>
        <taxon>Gordoniaceae</taxon>
        <taxon>Gordonia</taxon>
    </lineage>
</organism>
<dbReference type="Gene3D" id="3.40.50.10540">
    <property type="entry name" value="Crotonobetainyl-coa:carnitine coa-transferase, domain 1"/>
    <property type="match status" value="1"/>
</dbReference>
<dbReference type="SUPFAM" id="SSF89796">
    <property type="entry name" value="CoA-transferase family III (CaiB/BaiF)"/>
    <property type="match status" value="1"/>
</dbReference>
<dbReference type="GO" id="GO:0016740">
    <property type="term" value="F:transferase activity"/>
    <property type="evidence" value="ECO:0007669"/>
    <property type="project" value="UniProtKB-KW"/>
</dbReference>
<dbReference type="InterPro" id="IPR023606">
    <property type="entry name" value="CoA-Trfase_III_dom_1_sf"/>
</dbReference>
<evidence type="ECO:0000313" key="1">
    <source>
        <dbReference type="EMBL" id="QHN34063.1"/>
    </source>
</evidence>
<dbReference type="InterPro" id="IPR044855">
    <property type="entry name" value="CoA-Trfase_III_dom3_sf"/>
</dbReference>
<keyword evidence="1" id="KW-0808">Transferase</keyword>
<keyword evidence="2" id="KW-1185">Reference proteome</keyword>
<reference evidence="1" key="1">
    <citation type="journal article" date="2021" name="Nat. Microbiol.">
        <title>Cocultivation of an ultrasmall environmental parasitic bacterium with lytic ability against bacteria associated with wastewater foams.</title>
        <authorList>
            <person name="Batinovic S."/>
            <person name="Rose J.J.A."/>
            <person name="Ratcliffe J."/>
            <person name="Seviour R.J."/>
            <person name="Petrovski S."/>
        </authorList>
    </citation>
    <scope>NUCLEOTIDE SEQUENCE</scope>
    <source>
        <strain evidence="1">CON9</strain>
    </source>
</reference>